<proteinExistence type="predicted"/>
<reference evidence="3" key="1">
    <citation type="journal article" date="2015" name="Proc. Natl. Acad. Sci. U.S.A.">
        <title>Networks of energetic and metabolic interactions define dynamics in microbial communities.</title>
        <authorList>
            <person name="Embree M."/>
            <person name="Liu J.K."/>
            <person name="Al-Bassam M.M."/>
            <person name="Zengler K."/>
        </authorList>
    </citation>
    <scope>NUCLEOTIDE SEQUENCE</scope>
</reference>
<dbReference type="Gene3D" id="3.40.50.720">
    <property type="entry name" value="NAD(P)-binding Rossmann-like Domain"/>
    <property type="match status" value="1"/>
</dbReference>
<dbReference type="SUPFAM" id="SSF51735">
    <property type="entry name" value="NAD(P)-binding Rossmann-fold domains"/>
    <property type="match status" value="1"/>
</dbReference>
<dbReference type="GO" id="GO:0070967">
    <property type="term" value="F:coenzyme F420 binding"/>
    <property type="evidence" value="ECO:0007669"/>
    <property type="project" value="InterPro"/>
</dbReference>
<keyword evidence="1" id="KW-0560">Oxidoreductase</keyword>
<dbReference type="InterPro" id="IPR028939">
    <property type="entry name" value="P5C_Rdtase_cat_N"/>
</dbReference>
<name>A0A0W8F6Q9_9ZZZZ</name>
<dbReference type="GO" id="GO:0008823">
    <property type="term" value="F:cupric reductase (NADH) activity"/>
    <property type="evidence" value="ECO:0007669"/>
    <property type="project" value="TreeGrafter"/>
</dbReference>
<dbReference type="PANTHER" id="PTHR14239">
    <property type="entry name" value="DUDULIN-RELATED"/>
    <property type="match status" value="1"/>
</dbReference>
<sequence>MKIALVGGTGDIGTGFALRLMCSHEIIIGSRKEDKARESASAIMQLEGANGNIWGTDNASAVAVADAVILCVPPEHLKSVTYDLSTSFNHQLVISPVVPMSYDGKFFRFNPPPEGSSALQAKSLLPPQIRVVAAFHTVPAAALQAKDRILKGDVLICGDDAEAVDMVRSLTMDIKNLRPLFVGPLAASSQVESLTPMLLNVARKNKIKEAGVSIISERPPAPN</sequence>
<dbReference type="GO" id="GO:0015677">
    <property type="term" value="P:copper ion import"/>
    <property type="evidence" value="ECO:0007669"/>
    <property type="project" value="TreeGrafter"/>
</dbReference>
<dbReference type="InterPro" id="IPR036291">
    <property type="entry name" value="NAD(P)-bd_dom_sf"/>
</dbReference>
<comment type="caution">
    <text evidence="3">The sequence shown here is derived from an EMBL/GenBank/DDBJ whole genome shotgun (WGS) entry which is preliminary data.</text>
</comment>
<dbReference type="GO" id="GO:0050661">
    <property type="term" value="F:NADP binding"/>
    <property type="evidence" value="ECO:0007669"/>
    <property type="project" value="InterPro"/>
</dbReference>
<dbReference type="InterPro" id="IPR010185">
    <property type="entry name" value="NpdG"/>
</dbReference>
<dbReference type="GO" id="GO:0005886">
    <property type="term" value="C:plasma membrane"/>
    <property type="evidence" value="ECO:0007669"/>
    <property type="project" value="TreeGrafter"/>
</dbReference>
<dbReference type="Pfam" id="PF03807">
    <property type="entry name" value="F420_oxidored"/>
    <property type="match status" value="1"/>
</dbReference>
<accession>A0A0W8F6Q9</accession>
<dbReference type="InterPro" id="IPR051267">
    <property type="entry name" value="STEAP_metalloreductase"/>
</dbReference>
<evidence type="ECO:0000256" key="1">
    <source>
        <dbReference type="ARBA" id="ARBA00023002"/>
    </source>
</evidence>
<organism evidence="3">
    <name type="scientific">hydrocarbon metagenome</name>
    <dbReference type="NCBI Taxonomy" id="938273"/>
    <lineage>
        <taxon>unclassified sequences</taxon>
        <taxon>metagenomes</taxon>
        <taxon>ecological metagenomes</taxon>
    </lineage>
</organism>
<evidence type="ECO:0000313" key="3">
    <source>
        <dbReference type="EMBL" id="KUG16533.1"/>
    </source>
</evidence>
<dbReference type="GO" id="GO:0016651">
    <property type="term" value="F:oxidoreductase activity, acting on NAD(P)H"/>
    <property type="evidence" value="ECO:0007669"/>
    <property type="project" value="InterPro"/>
</dbReference>
<dbReference type="GO" id="GO:0052851">
    <property type="term" value="F:ferric-chelate reductase (NADPH) activity"/>
    <property type="evidence" value="ECO:0007669"/>
    <property type="project" value="TreeGrafter"/>
</dbReference>
<dbReference type="GO" id="GO:0006740">
    <property type="term" value="P:NADPH regeneration"/>
    <property type="evidence" value="ECO:0007669"/>
    <property type="project" value="InterPro"/>
</dbReference>
<dbReference type="NCBIfam" id="TIGR01915">
    <property type="entry name" value="npdG"/>
    <property type="match status" value="1"/>
</dbReference>
<dbReference type="EMBL" id="LNQE01001491">
    <property type="protein sequence ID" value="KUG16533.1"/>
    <property type="molecule type" value="Genomic_DNA"/>
</dbReference>
<dbReference type="AlphaFoldDB" id="A0A0W8F6Q9"/>
<evidence type="ECO:0000259" key="2">
    <source>
        <dbReference type="Pfam" id="PF03807"/>
    </source>
</evidence>
<feature type="domain" description="Pyrroline-5-carboxylate reductase catalytic N-terminal" evidence="2">
    <location>
        <begin position="2"/>
        <end position="98"/>
    </location>
</feature>
<gene>
    <name evidence="3" type="ORF">ASZ90_013795</name>
</gene>
<dbReference type="PANTHER" id="PTHR14239:SF0">
    <property type="entry name" value="F420-DEPENDENT NADP REDUCTASE"/>
    <property type="match status" value="1"/>
</dbReference>
<protein>
    <submittedName>
        <fullName evidence="3">Nadph-dependent f420 reductase</fullName>
    </submittedName>
</protein>